<dbReference type="Proteomes" id="UP000242913">
    <property type="component" value="Unassembled WGS sequence"/>
</dbReference>
<feature type="transmembrane region" description="Helical" evidence="9">
    <location>
        <begin position="478"/>
        <end position="501"/>
    </location>
</feature>
<feature type="chain" id="PRO_5013053968" evidence="10">
    <location>
        <begin position="21"/>
        <end position="511"/>
    </location>
</feature>
<keyword evidence="5 10" id="KW-0732">Signal</keyword>
<dbReference type="EMBL" id="KZ271561">
    <property type="protein sequence ID" value="OZC04896.1"/>
    <property type="molecule type" value="Genomic_DNA"/>
</dbReference>
<evidence type="ECO:0000256" key="3">
    <source>
        <dbReference type="ARBA" id="ARBA00022475"/>
    </source>
</evidence>
<evidence type="ECO:0000256" key="5">
    <source>
        <dbReference type="ARBA" id="ARBA00022729"/>
    </source>
</evidence>
<dbReference type="InterPro" id="IPR057475">
    <property type="entry name" value="CUT_C"/>
</dbReference>
<evidence type="ECO:0000256" key="4">
    <source>
        <dbReference type="ARBA" id="ARBA00022692"/>
    </source>
</evidence>
<dbReference type="PANTHER" id="PTHR22907:SF39">
    <property type="entry name" value="ZP DOMAIN-CONTAINING PROTEIN"/>
    <property type="match status" value="1"/>
</dbReference>
<proteinExistence type="predicted"/>
<evidence type="ECO:0000256" key="6">
    <source>
        <dbReference type="ARBA" id="ARBA00022989"/>
    </source>
</evidence>
<dbReference type="InterPro" id="IPR056953">
    <property type="entry name" value="CUT_N"/>
</dbReference>
<reference evidence="12 13" key="1">
    <citation type="submission" date="2015-12" db="EMBL/GenBank/DDBJ databases">
        <title>Draft genome of the nematode, Onchocerca flexuosa.</title>
        <authorList>
            <person name="Mitreva M."/>
        </authorList>
    </citation>
    <scope>NUCLEOTIDE SEQUENCE [LARGE SCALE GENOMIC DNA]</scope>
    <source>
        <strain evidence="12">Red Deer</strain>
    </source>
</reference>
<dbReference type="InterPro" id="IPR051962">
    <property type="entry name" value="Cuticlin"/>
</dbReference>
<evidence type="ECO:0000259" key="11">
    <source>
        <dbReference type="PROSITE" id="PS51034"/>
    </source>
</evidence>
<dbReference type="Pfam" id="PF25057">
    <property type="entry name" value="CUT_N"/>
    <property type="match status" value="1"/>
</dbReference>
<dbReference type="PANTHER" id="PTHR22907">
    <property type="entry name" value="GH04558P"/>
    <property type="match status" value="1"/>
</dbReference>
<name>A0A238BJ62_9BILA</name>
<evidence type="ECO:0000313" key="12">
    <source>
        <dbReference type="EMBL" id="OZC04896.1"/>
    </source>
</evidence>
<dbReference type="Pfam" id="PF25301">
    <property type="entry name" value="CUT_C"/>
    <property type="match status" value="1"/>
</dbReference>
<keyword evidence="3" id="KW-1003">Cell membrane</keyword>
<evidence type="ECO:0000256" key="8">
    <source>
        <dbReference type="SAM" id="MobiDB-lite"/>
    </source>
</evidence>
<feature type="region of interest" description="Disordered" evidence="8">
    <location>
        <begin position="270"/>
        <end position="322"/>
    </location>
</feature>
<sequence length="511" mass="56790">MHINFNLLVIITVLSNGCFSVTYPNAILEKPIVTCEPERIFIQVRTSKSNPSHIFAENHIGDPDCVSRNTNWLRLSLGNCGMTVKKTKTPAATTYRICITVQLHPLFITDSDRSYCAQCVYMDSNVIEDLQQSLLISDSAPSNLEPQSDLVTPNCSYQIRRNSIDGPLVHYALLGETVYHVWKCYGENFQILIQNCYVEDAEGNQILIINSDGCGVDQYVLQTPKYSVDRRTASQKMNVFKFAGKAITRFNCQIRICPSSNDSCQSNFQCPRSEEHNRGKTRFPGVSVQASRTNQKPASPVTEATSVRSSMTASKKTVATTNERSIEKLHLTAPTAHSKSVTTDVETSGMEEPFFALTTNEHGFDMWNNGASPPSIRPPPKDSEGAIEVKPSIYQRRTKRNYLTDRLVERDASLESSKRKEVRHSSYDVSGVLTVLESPDAVAYFESKYLSAGIQHYPTVRSITEAGSCSLVKCMSQLILIALIGVVVLSIILISIMISCIKIVGNEQSIK</sequence>
<dbReference type="GO" id="GO:0042302">
    <property type="term" value="F:structural constituent of cuticle"/>
    <property type="evidence" value="ECO:0007669"/>
    <property type="project" value="UniProtKB-KW"/>
</dbReference>
<evidence type="ECO:0000256" key="7">
    <source>
        <dbReference type="ARBA" id="ARBA00023136"/>
    </source>
</evidence>
<dbReference type="PROSITE" id="PS51034">
    <property type="entry name" value="ZP_2"/>
    <property type="match status" value="1"/>
</dbReference>
<keyword evidence="4 9" id="KW-0812">Transmembrane</keyword>
<accession>A0A238BJ62</accession>
<keyword evidence="7 9" id="KW-0472">Membrane</keyword>
<keyword evidence="2" id="KW-0193">Cuticle</keyword>
<comment type="subcellular location">
    <subcellularLocation>
        <location evidence="1">Cell membrane</location>
        <topology evidence="1">Single-pass type I membrane protein</topology>
    </subcellularLocation>
</comment>
<protein>
    <submittedName>
        <fullName evidence="12">Zona pellucida-like domain protein</fullName>
    </submittedName>
</protein>
<gene>
    <name evidence="12" type="ORF">X798_08128</name>
</gene>
<dbReference type="SMART" id="SM00241">
    <property type="entry name" value="ZP"/>
    <property type="match status" value="1"/>
</dbReference>
<feature type="domain" description="ZP" evidence="11">
    <location>
        <begin position="34"/>
        <end position="277"/>
    </location>
</feature>
<evidence type="ECO:0000256" key="2">
    <source>
        <dbReference type="ARBA" id="ARBA00022460"/>
    </source>
</evidence>
<keyword evidence="6 9" id="KW-1133">Transmembrane helix</keyword>
<feature type="compositionally biased region" description="Polar residues" evidence="8">
    <location>
        <begin position="288"/>
        <end position="322"/>
    </location>
</feature>
<feature type="region of interest" description="Disordered" evidence="8">
    <location>
        <begin position="368"/>
        <end position="388"/>
    </location>
</feature>
<organism evidence="12 13">
    <name type="scientific">Onchocerca flexuosa</name>
    <dbReference type="NCBI Taxonomy" id="387005"/>
    <lineage>
        <taxon>Eukaryota</taxon>
        <taxon>Metazoa</taxon>
        <taxon>Ecdysozoa</taxon>
        <taxon>Nematoda</taxon>
        <taxon>Chromadorea</taxon>
        <taxon>Rhabditida</taxon>
        <taxon>Spirurina</taxon>
        <taxon>Spiruromorpha</taxon>
        <taxon>Filarioidea</taxon>
        <taxon>Onchocercidae</taxon>
        <taxon>Onchocerca</taxon>
    </lineage>
</organism>
<keyword evidence="13" id="KW-1185">Reference proteome</keyword>
<dbReference type="GO" id="GO:0005886">
    <property type="term" value="C:plasma membrane"/>
    <property type="evidence" value="ECO:0007669"/>
    <property type="project" value="UniProtKB-SubCell"/>
</dbReference>
<evidence type="ECO:0000256" key="1">
    <source>
        <dbReference type="ARBA" id="ARBA00004251"/>
    </source>
</evidence>
<dbReference type="AlphaFoldDB" id="A0A238BJ62"/>
<evidence type="ECO:0000256" key="10">
    <source>
        <dbReference type="SAM" id="SignalP"/>
    </source>
</evidence>
<feature type="signal peptide" evidence="10">
    <location>
        <begin position="1"/>
        <end position="20"/>
    </location>
</feature>
<dbReference type="InterPro" id="IPR001507">
    <property type="entry name" value="ZP_dom"/>
</dbReference>
<evidence type="ECO:0000313" key="13">
    <source>
        <dbReference type="Proteomes" id="UP000242913"/>
    </source>
</evidence>
<evidence type="ECO:0000256" key="9">
    <source>
        <dbReference type="SAM" id="Phobius"/>
    </source>
</evidence>
<dbReference type="OrthoDB" id="6139674at2759"/>